<gene>
    <name evidence="1" type="ORF">FEM03_21085</name>
</gene>
<dbReference type="EMBL" id="VAUV01000020">
    <property type="protein sequence ID" value="TLD68681.1"/>
    <property type="molecule type" value="Genomic_DNA"/>
</dbReference>
<name>A0A5R8K8R0_9BACT</name>
<organism evidence="1 2">
    <name type="scientific">Phragmitibacter flavus</name>
    <dbReference type="NCBI Taxonomy" id="2576071"/>
    <lineage>
        <taxon>Bacteria</taxon>
        <taxon>Pseudomonadati</taxon>
        <taxon>Verrucomicrobiota</taxon>
        <taxon>Verrucomicrobiia</taxon>
        <taxon>Verrucomicrobiales</taxon>
        <taxon>Verrucomicrobiaceae</taxon>
        <taxon>Phragmitibacter</taxon>
    </lineage>
</organism>
<reference evidence="1 2" key="1">
    <citation type="submission" date="2019-05" db="EMBL/GenBank/DDBJ databases">
        <title>Verrucobacter flavum gen. nov., sp. nov. a new member of the family Verrucomicrobiaceae.</title>
        <authorList>
            <person name="Szuroczki S."/>
            <person name="Abbaszade G."/>
            <person name="Szabo A."/>
            <person name="Felfoldi T."/>
            <person name="Schumann P."/>
            <person name="Boka K."/>
            <person name="Keki Z."/>
            <person name="Toumi M."/>
            <person name="Toth E."/>
        </authorList>
    </citation>
    <scope>NUCLEOTIDE SEQUENCE [LARGE SCALE GENOMIC DNA]</scope>
    <source>
        <strain evidence="1 2">MG-N-17</strain>
    </source>
</reference>
<dbReference type="SUPFAM" id="SSF52540">
    <property type="entry name" value="P-loop containing nucleoside triphosphate hydrolases"/>
    <property type="match status" value="1"/>
</dbReference>
<dbReference type="RefSeq" id="WP_138088293.1">
    <property type="nucleotide sequence ID" value="NZ_VAUV01000020.1"/>
</dbReference>
<keyword evidence="2" id="KW-1185">Reference proteome</keyword>
<evidence type="ECO:0000313" key="2">
    <source>
        <dbReference type="Proteomes" id="UP000306196"/>
    </source>
</evidence>
<comment type="caution">
    <text evidence="1">The sequence shown here is derived from an EMBL/GenBank/DDBJ whole genome shotgun (WGS) entry which is preliminary data.</text>
</comment>
<dbReference type="InterPro" id="IPR027417">
    <property type="entry name" value="P-loop_NTPase"/>
</dbReference>
<proteinExistence type="predicted"/>
<dbReference type="Gene3D" id="3.40.50.300">
    <property type="entry name" value="P-loop containing nucleotide triphosphate hydrolases"/>
    <property type="match status" value="1"/>
</dbReference>
<accession>A0A5R8K8R0</accession>
<sequence length="175" mass="19729">MHTFSLGPSGAGKSYLSEQLAEHERLVFIEADLWPPVDGMIHHGLKPQWDRFFLSCDPIPLLTELDQRAKTAKKSGIVLSFPGFPILRQKHIAAARGMFRIIYFEGSPGQCLYSFLTRERDTGRNLNISHWSSNIDDFFAFLASGEVAANTVSVFTTEGKKRPFREINNDISLII</sequence>
<dbReference type="AlphaFoldDB" id="A0A5R8K8R0"/>
<evidence type="ECO:0000313" key="1">
    <source>
        <dbReference type="EMBL" id="TLD68681.1"/>
    </source>
</evidence>
<protein>
    <submittedName>
        <fullName evidence="1">Uncharacterized protein</fullName>
    </submittedName>
</protein>
<dbReference type="Proteomes" id="UP000306196">
    <property type="component" value="Unassembled WGS sequence"/>
</dbReference>